<dbReference type="PANTHER" id="PTHR36175">
    <property type="entry name" value="CYANOPHYCINASE"/>
    <property type="match status" value="1"/>
</dbReference>
<dbReference type="AlphaFoldDB" id="A0A841GZZ6"/>
<comment type="caution">
    <text evidence="11">The sequence shown here is derived from an EMBL/GenBank/DDBJ whole genome shotgun (WGS) entry which is preliminary data.</text>
</comment>
<evidence type="ECO:0000256" key="8">
    <source>
        <dbReference type="ARBA" id="ARBA00022825"/>
    </source>
</evidence>
<keyword evidence="8" id="KW-0720">Serine protease</keyword>
<keyword evidence="7 11" id="KW-0378">Hydrolase</keyword>
<gene>
    <name evidence="11" type="ORF">HNQ61_002873</name>
</gene>
<dbReference type="PIRSF" id="PIRSF032067">
    <property type="entry name" value="Cyanophycinase"/>
    <property type="match status" value="1"/>
</dbReference>
<dbReference type="EMBL" id="JACHIA010000007">
    <property type="protein sequence ID" value="MBB6071249.1"/>
    <property type="molecule type" value="Genomic_DNA"/>
</dbReference>
<feature type="active site" description="Charge relay system" evidence="9">
    <location>
        <position position="147"/>
    </location>
</feature>
<dbReference type="InterPro" id="IPR029062">
    <property type="entry name" value="Class_I_gatase-like"/>
</dbReference>
<feature type="region of interest" description="Disordered" evidence="10">
    <location>
        <begin position="1"/>
        <end position="22"/>
    </location>
</feature>
<dbReference type="InterPro" id="IPR011811">
    <property type="entry name" value="Peptidase_S51_cyanophycinase"/>
</dbReference>
<dbReference type="GO" id="GO:0004180">
    <property type="term" value="F:carboxypeptidase activity"/>
    <property type="evidence" value="ECO:0007669"/>
    <property type="project" value="UniProtKB-KW"/>
</dbReference>
<evidence type="ECO:0000313" key="12">
    <source>
        <dbReference type="Proteomes" id="UP000582837"/>
    </source>
</evidence>
<dbReference type="GO" id="GO:0006508">
    <property type="term" value="P:proteolysis"/>
    <property type="evidence" value="ECO:0007669"/>
    <property type="project" value="UniProtKB-KW"/>
</dbReference>
<dbReference type="InterPro" id="IPR005320">
    <property type="entry name" value="Peptidase_S51"/>
</dbReference>
<dbReference type="CDD" id="cd03145">
    <property type="entry name" value="GAT1_cyanophycinase"/>
    <property type="match status" value="1"/>
</dbReference>
<dbReference type="PANTHER" id="PTHR36175:SF1">
    <property type="entry name" value="CYANOPHYCINASE"/>
    <property type="match status" value="1"/>
</dbReference>
<comment type="similarity">
    <text evidence="3">Belongs to the peptidase S51 family.</text>
</comment>
<dbReference type="NCBIfam" id="TIGR02069">
    <property type="entry name" value="cyanophycinase"/>
    <property type="match status" value="1"/>
</dbReference>
<organism evidence="11 12">
    <name type="scientific">Longimicrobium terrae</name>
    <dbReference type="NCBI Taxonomy" id="1639882"/>
    <lineage>
        <taxon>Bacteria</taxon>
        <taxon>Pseudomonadati</taxon>
        <taxon>Gemmatimonadota</taxon>
        <taxon>Longimicrobiia</taxon>
        <taxon>Longimicrobiales</taxon>
        <taxon>Longimicrobiaceae</taxon>
        <taxon>Longimicrobium</taxon>
    </lineage>
</organism>
<comment type="function">
    <text evidence="2">Exopeptidase that catalyzes the hydrolytic cleavage of multi-L-arginyl-poly-L-aspartic acid (cyanophycin; a water-insoluble reserve polymer) into aspartate-arginine dipeptides.</text>
</comment>
<evidence type="ECO:0000256" key="4">
    <source>
        <dbReference type="ARBA" id="ARBA00013115"/>
    </source>
</evidence>
<dbReference type="EC" id="3.4.15.6" evidence="4"/>
<dbReference type="Proteomes" id="UP000582837">
    <property type="component" value="Unassembled WGS sequence"/>
</dbReference>
<dbReference type="Gene3D" id="3.40.50.880">
    <property type="match status" value="1"/>
</dbReference>
<dbReference type="SUPFAM" id="SSF52317">
    <property type="entry name" value="Class I glutamine amidotransferase-like"/>
    <property type="match status" value="1"/>
</dbReference>
<feature type="active site" description="Charge relay system" evidence="9">
    <location>
        <position position="190"/>
    </location>
</feature>
<evidence type="ECO:0000256" key="7">
    <source>
        <dbReference type="ARBA" id="ARBA00022801"/>
    </source>
</evidence>
<protein>
    <recommendedName>
        <fullName evidence="5">Cyanophycinase</fullName>
        <ecNumber evidence="4">3.4.15.6</ecNumber>
    </recommendedName>
</protein>
<evidence type="ECO:0000256" key="2">
    <source>
        <dbReference type="ARBA" id="ARBA00002039"/>
    </source>
</evidence>
<sequence length="309" mass="33470">MDQQPNTNEHENDPVRRRSDRTSGRLVLIGGACEPDGEALGAFLRLSKAREGGRIVGITTASSDPAESARHWLETFQNAGATRVQIPILDRRDLAQDRRIVRMIEEADGIFLGGGDQVHLVATLGGSRVDRAIREAYARGATICGTSAGAAALTETILAGGEPDEYGQMQKLHLGPGFGLLGFRAMIDTHFTQRRRLQRLFMVIGRNPEMLGLGIDEDTALVVEDHLGSVVGRGSVTFVDGRGVRFDNADECMKGAALTLSYLRVGIVGAGYTLNLRERELEVLLEARRTEAAGSAELEVLRSDTDMEA</sequence>
<evidence type="ECO:0000256" key="3">
    <source>
        <dbReference type="ARBA" id="ARBA00006534"/>
    </source>
</evidence>
<evidence type="ECO:0000256" key="6">
    <source>
        <dbReference type="ARBA" id="ARBA00022670"/>
    </source>
</evidence>
<feature type="active site" description="Charge relay system" evidence="9">
    <location>
        <position position="217"/>
    </location>
</feature>
<keyword evidence="11" id="KW-0121">Carboxypeptidase</keyword>
<proteinExistence type="inferred from homology"/>
<dbReference type="Pfam" id="PF03575">
    <property type="entry name" value="Peptidase_S51"/>
    <property type="match status" value="1"/>
</dbReference>
<evidence type="ECO:0000256" key="10">
    <source>
        <dbReference type="SAM" id="MobiDB-lite"/>
    </source>
</evidence>
<keyword evidence="6" id="KW-0645">Protease</keyword>
<evidence type="ECO:0000256" key="5">
    <source>
        <dbReference type="ARBA" id="ARBA00015719"/>
    </source>
</evidence>
<evidence type="ECO:0000256" key="1">
    <source>
        <dbReference type="ARBA" id="ARBA00001092"/>
    </source>
</evidence>
<dbReference type="GO" id="GO:0008241">
    <property type="term" value="F:peptidyl-dipeptidase activity"/>
    <property type="evidence" value="ECO:0007669"/>
    <property type="project" value="UniProtKB-EC"/>
</dbReference>
<evidence type="ECO:0000313" key="11">
    <source>
        <dbReference type="EMBL" id="MBB6071249.1"/>
    </source>
</evidence>
<dbReference type="GO" id="GO:0008236">
    <property type="term" value="F:serine-type peptidase activity"/>
    <property type="evidence" value="ECO:0007669"/>
    <property type="project" value="UniProtKB-KW"/>
</dbReference>
<evidence type="ECO:0000256" key="9">
    <source>
        <dbReference type="PIRSR" id="PIRSR032067-1"/>
    </source>
</evidence>
<name>A0A841GZZ6_9BACT</name>
<accession>A0A841GZZ6</accession>
<comment type="catalytic activity">
    <reaction evidence="1">
        <text>[L-4-(L-arginin-2-N-yl)aspartate](n) + H2O = [L-4-(L-arginin-2-N-yl)aspartate](n-1) + L-4-(L-arginin-2-N-yl)aspartate</text>
        <dbReference type="Rhea" id="RHEA:12845"/>
        <dbReference type="Rhea" id="RHEA-COMP:13728"/>
        <dbReference type="Rhea" id="RHEA-COMP:13734"/>
        <dbReference type="ChEBI" id="CHEBI:15377"/>
        <dbReference type="ChEBI" id="CHEBI:137986"/>
        <dbReference type="ChEBI" id="CHEBI:137991"/>
        <dbReference type="EC" id="3.4.15.6"/>
    </reaction>
</comment>
<feature type="compositionally biased region" description="Basic and acidic residues" evidence="10">
    <location>
        <begin position="8"/>
        <end position="22"/>
    </location>
</feature>
<reference evidence="11 12" key="1">
    <citation type="submission" date="2020-08" db="EMBL/GenBank/DDBJ databases">
        <title>Genomic Encyclopedia of Type Strains, Phase IV (KMG-IV): sequencing the most valuable type-strain genomes for metagenomic binning, comparative biology and taxonomic classification.</title>
        <authorList>
            <person name="Goeker M."/>
        </authorList>
    </citation>
    <scope>NUCLEOTIDE SEQUENCE [LARGE SCALE GENOMIC DNA]</scope>
    <source>
        <strain evidence="11 12">DSM 29007</strain>
    </source>
</reference>
<keyword evidence="12" id="KW-1185">Reference proteome</keyword>
<dbReference type="RefSeq" id="WP_170033967.1">
    <property type="nucleotide sequence ID" value="NZ_JABDTL010000001.1"/>
</dbReference>